<organism evidence="4">
    <name type="scientific">Caenorhabditis brenneri</name>
    <name type="common">Nematode worm</name>
    <dbReference type="NCBI Taxonomy" id="135651"/>
    <lineage>
        <taxon>Eukaryota</taxon>
        <taxon>Metazoa</taxon>
        <taxon>Ecdysozoa</taxon>
        <taxon>Nematoda</taxon>
        <taxon>Chromadorea</taxon>
        <taxon>Rhabditida</taxon>
        <taxon>Rhabditina</taxon>
        <taxon>Rhabditomorpha</taxon>
        <taxon>Rhabditoidea</taxon>
        <taxon>Rhabditidae</taxon>
        <taxon>Peloderinae</taxon>
        <taxon>Caenorhabditis</taxon>
    </lineage>
</organism>
<dbReference type="Proteomes" id="UP000008068">
    <property type="component" value="Unassembled WGS sequence"/>
</dbReference>
<dbReference type="AlphaFoldDB" id="G0PIL1"/>
<keyword evidence="2" id="KW-1133">Transmembrane helix</keyword>
<feature type="region of interest" description="Disordered" evidence="1">
    <location>
        <begin position="137"/>
        <end position="199"/>
    </location>
</feature>
<proteinExistence type="predicted"/>
<evidence type="ECO:0000256" key="1">
    <source>
        <dbReference type="SAM" id="MobiDB-lite"/>
    </source>
</evidence>
<evidence type="ECO:0000256" key="2">
    <source>
        <dbReference type="SAM" id="Phobius"/>
    </source>
</evidence>
<keyword evidence="2" id="KW-0812">Transmembrane</keyword>
<feature type="compositionally biased region" description="Polar residues" evidence="1">
    <location>
        <begin position="157"/>
        <end position="176"/>
    </location>
</feature>
<dbReference type="HOGENOM" id="CLU_1373309_0_0_1"/>
<dbReference type="EMBL" id="GL380580">
    <property type="protein sequence ID" value="EGT57828.1"/>
    <property type="molecule type" value="Genomic_DNA"/>
</dbReference>
<protein>
    <submittedName>
        <fullName evidence="3">Uncharacterized protein</fullName>
    </submittedName>
</protein>
<accession>G0PIL1</accession>
<evidence type="ECO:0000313" key="4">
    <source>
        <dbReference type="Proteomes" id="UP000008068"/>
    </source>
</evidence>
<keyword evidence="4" id="KW-1185">Reference proteome</keyword>
<keyword evidence="2" id="KW-0472">Membrane</keyword>
<dbReference type="InParanoid" id="G0PIL1"/>
<reference evidence="4" key="1">
    <citation type="submission" date="2011-07" db="EMBL/GenBank/DDBJ databases">
        <authorList>
            <consortium name="Caenorhabditis brenneri Sequencing and Analysis Consortium"/>
            <person name="Wilson R.K."/>
        </authorList>
    </citation>
    <scope>NUCLEOTIDE SEQUENCE [LARGE SCALE GENOMIC DNA]</scope>
    <source>
        <strain evidence="4">PB2801</strain>
    </source>
</reference>
<evidence type="ECO:0000313" key="3">
    <source>
        <dbReference type="EMBL" id="EGT57828.1"/>
    </source>
</evidence>
<sequence length="199" mass="21873">MLNRKTKKVEKIRDDRCKPCDAVKGICAAKNGTLVCIQQTPLSQMGKANQTTESTTCDCPPPSTSWIVTTCSIASLIFFVGSLLHLVAPSILPNIGRKMLMVIQFVWRAVVNSASNGFNWIWTKIRSKRVVFDQENPETPFKNATPPPPPSAPTSSFDDNNNNEPTSVNEETSNGTPEAIESTVEEDADMRQLADFIAN</sequence>
<gene>
    <name evidence="3" type="ORF">CAEBREN_08638</name>
</gene>
<feature type="transmembrane region" description="Helical" evidence="2">
    <location>
        <begin position="66"/>
        <end position="92"/>
    </location>
</feature>
<name>G0PIL1_CAEBE</name>